<dbReference type="PANTHER" id="PTHR37538:SF1">
    <property type="entry name" value="BTB DOMAIN-CONTAINING PROTEIN"/>
    <property type="match status" value="1"/>
</dbReference>
<dbReference type="EMBL" id="CAMXCT030001129">
    <property type="protein sequence ID" value="CAL4774372.1"/>
    <property type="molecule type" value="Genomic_DNA"/>
</dbReference>
<dbReference type="PANTHER" id="PTHR37538">
    <property type="entry name" value="BTB DOMAIN-CONTAINING PROTEIN"/>
    <property type="match status" value="1"/>
</dbReference>
<dbReference type="AlphaFoldDB" id="A0A9P1C8J8"/>
<feature type="compositionally biased region" description="Low complexity" evidence="1">
    <location>
        <begin position="285"/>
        <end position="296"/>
    </location>
</feature>
<feature type="region of interest" description="Disordered" evidence="1">
    <location>
        <begin position="251"/>
        <end position="666"/>
    </location>
</feature>
<accession>A0A9P1C8J8</accession>
<name>A0A9P1C8J8_9DINO</name>
<feature type="compositionally biased region" description="Low complexity" evidence="1">
    <location>
        <begin position="981"/>
        <end position="990"/>
    </location>
</feature>
<dbReference type="Proteomes" id="UP001152797">
    <property type="component" value="Unassembled WGS sequence"/>
</dbReference>
<dbReference type="OrthoDB" id="444826at2759"/>
<protein>
    <submittedName>
        <fullName evidence="2">Uncharacterized protein</fullName>
    </submittedName>
</protein>
<feature type="compositionally biased region" description="Polar residues" evidence="1">
    <location>
        <begin position="480"/>
        <end position="491"/>
    </location>
</feature>
<comment type="caution">
    <text evidence="2">The sequence shown here is derived from an EMBL/GenBank/DDBJ whole genome shotgun (WGS) entry which is preliminary data.</text>
</comment>
<reference evidence="2" key="1">
    <citation type="submission" date="2022-10" db="EMBL/GenBank/DDBJ databases">
        <authorList>
            <person name="Chen Y."/>
            <person name="Dougan E. K."/>
            <person name="Chan C."/>
            <person name="Rhodes N."/>
            <person name="Thang M."/>
        </authorList>
    </citation>
    <scope>NUCLEOTIDE SEQUENCE</scope>
</reference>
<feature type="compositionally biased region" description="Polar residues" evidence="1">
    <location>
        <begin position="347"/>
        <end position="365"/>
    </location>
</feature>
<feature type="compositionally biased region" description="Polar residues" evidence="1">
    <location>
        <begin position="444"/>
        <end position="455"/>
    </location>
</feature>
<feature type="region of interest" description="Disordered" evidence="1">
    <location>
        <begin position="156"/>
        <end position="180"/>
    </location>
</feature>
<evidence type="ECO:0000313" key="2">
    <source>
        <dbReference type="EMBL" id="CAI3987060.1"/>
    </source>
</evidence>
<gene>
    <name evidence="2" type="ORF">C1SCF055_LOCUS14360</name>
</gene>
<feature type="compositionally biased region" description="Basic and acidic residues" evidence="1">
    <location>
        <begin position="333"/>
        <end position="345"/>
    </location>
</feature>
<evidence type="ECO:0000313" key="3">
    <source>
        <dbReference type="EMBL" id="CAL4774372.1"/>
    </source>
</evidence>
<feature type="compositionally biased region" description="Basic and acidic residues" evidence="1">
    <location>
        <begin position="496"/>
        <end position="510"/>
    </location>
</feature>
<feature type="compositionally biased region" description="Basic and acidic residues" evidence="1">
    <location>
        <begin position="542"/>
        <end position="635"/>
    </location>
</feature>
<feature type="compositionally biased region" description="Low complexity" evidence="1">
    <location>
        <begin position="162"/>
        <end position="172"/>
    </location>
</feature>
<dbReference type="EMBL" id="CAMXCT010001129">
    <property type="protein sequence ID" value="CAI3987060.1"/>
    <property type="molecule type" value="Genomic_DNA"/>
</dbReference>
<reference evidence="3 4" key="2">
    <citation type="submission" date="2024-05" db="EMBL/GenBank/DDBJ databases">
        <authorList>
            <person name="Chen Y."/>
            <person name="Shah S."/>
            <person name="Dougan E. K."/>
            <person name="Thang M."/>
            <person name="Chan C."/>
        </authorList>
    </citation>
    <scope>NUCLEOTIDE SEQUENCE [LARGE SCALE GENOMIC DNA]</scope>
</reference>
<dbReference type="CDD" id="cd06503">
    <property type="entry name" value="ATP-synt_Fo_b"/>
    <property type="match status" value="1"/>
</dbReference>
<evidence type="ECO:0000313" key="4">
    <source>
        <dbReference type="Proteomes" id="UP001152797"/>
    </source>
</evidence>
<evidence type="ECO:0000256" key="1">
    <source>
        <dbReference type="SAM" id="MobiDB-lite"/>
    </source>
</evidence>
<keyword evidence="4" id="KW-1185">Reference proteome</keyword>
<sequence>MAAPGVAGEQEDERPVSLEGLADLWNADEVVREKLLHTGSFLSWPSARSKGVVNFDSMRLNAAVIYKVLEPWLPQNPFPKTVSIDAIRDEDCVDKLRMKLNMDRDAVQISCDADSTKSFITYIVRRHDGSRRRDPIVSEIFSYVAEFWPVMTRKNSCDEDSQAQSAESSAPDEPSDDVVQHDDFNEEFSDAMLLQLGLRDDGYPAHDMEDDLMNDSSAPIMAQPVEPPRDSQLLEDTYPYPMSLSPPKLDALECDGPCPTGPGSPEVGRYDGHSSPAPAPSPPQTDTVMKDTVVVDSYSPSIAPTELEVTPSPNPVHTSENQKVDLIEVPESPEPKKDPKKDVDYQQRLQLQTCARPLQSTNQPAEPSPPVPVSFDANADTLPFDLSPVAKAWKEGGGPSEAAPCLEGGSEAAPGKLHRSHPAAVVESQPSASSDPPFEDCPSQPLSNSNNQEDASAQVLGTDAKQPTASEPAEPKSLFHATQQVSRQEQMAQRDQMQKEQEEKKRKAHEDEDDEEPEVNPNTDPATETRPSDVGDSGDEGDGVKGKGSKKEQAMAKRKAKAEEKRKAKEETKQLKAEEKRKAKEEAKQLKAEEKRKAKEEAKQLKAEEKRKEKELKAEEKRKAKEGAKKDDGNAKRQKASHDNPANPPGEKATFARRARPKTAGCGKRWDSLKCTFNTRLAHLFAHPSAMEVFCLIVLMIGYLEPVDMTNGGNEYMVLEFYAGAARLACILVLQSKFAGCLLYPVRFTGKILEYGTELLETTPRLAEVPWDKPVIQLLAEMETGDTWNDAELWTIYSYVRQSKLLRLPAGIPGNQTLLRGLHMSQALDLSIENDPSPEELRAELRRLEALSEQWKAAHPGEESPSRNSDMGDEDLQILFVNQAAKDIHSALVKHEVKPEPLDDCANRELFPDAQVDDSPRFPPETIGDTQHEESDTVPADPPTAPSEVGPTEKGKDMTGDLGTPNMPEQSESPAPPAMPSVPASDLGKGSAIGKGRGGVKRYHMALKQNTLLFWGAMQLGVIDKFVKRCRSITEKITEETAEIEGEWLTEEDMGLLKTAVSIFFNPMFAEACAYIGLAHLMNAAPEEQEAIPVHEVQPEGQEELQKIGYPEVEGDLAPSAIVPKACTTIQKQHVKVKAFISSFSGDLSRIQTRSPWGSGRSLSLLIIIG</sequence>
<feature type="region of interest" description="Disordered" evidence="1">
    <location>
        <begin position="913"/>
        <end position="993"/>
    </location>
</feature>
<proteinExistence type="predicted"/>
<feature type="region of interest" description="Disordered" evidence="1">
    <location>
        <begin position="202"/>
        <end position="235"/>
    </location>
</feature>
<dbReference type="EMBL" id="CAMXCT020001129">
    <property type="protein sequence ID" value="CAL1140435.1"/>
    <property type="molecule type" value="Genomic_DNA"/>
</dbReference>
<organism evidence="2">
    <name type="scientific">Cladocopium goreaui</name>
    <dbReference type="NCBI Taxonomy" id="2562237"/>
    <lineage>
        <taxon>Eukaryota</taxon>
        <taxon>Sar</taxon>
        <taxon>Alveolata</taxon>
        <taxon>Dinophyceae</taxon>
        <taxon>Suessiales</taxon>
        <taxon>Symbiodiniaceae</taxon>
        <taxon>Cladocopium</taxon>
    </lineage>
</organism>